<protein>
    <submittedName>
        <fullName evidence="1">Uncharacterized protein</fullName>
    </submittedName>
</protein>
<reference evidence="2" key="1">
    <citation type="journal article" date="2022" name="Mol. Ecol. Resour.">
        <title>The genomes of chicory, endive, great burdock and yacon provide insights into Asteraceae palaeo-polyploidization history and plant inulin production.</title>
        <authorList>
            <person name="Fan W."/>
            <person name="Wang S."/>
            <person name="Wang H."/>
            <person name="Wang A."/>
            <person name="Jiang F."/>
            <person name="Liu H."/>
            <person name="Zhao H."/>
            <person name="Xu D."/>
            <person name="Zhang Y."/>
        </authorList>
    </citation>
    <scope>NUCLEOTIDE SEQUENCE [LARGE SCALE GENOMIC DNA]</scope>
    <source>
        <strain evidence="2">cv. Punajuju</strain>
    </source>
</reference>
<keyword evidence="2" id="KW-1185">Reference proteome</keyword>
<organism evidence="1 2">
    <name type="scientific">Cichorium intybus</name>
    <name type="common">Chicory</name>
    <dbReference type="NCBI Taxonomy" id="13427"/>
    <lineage>
        <taxon>Eukaryota</taxon>
        <taxon>Viridiplantae</taxon>
        <taxon>Streptophyta</taxon>
        <taxon>Embryophyta</taxon>
        <taxon>Tracheophyta</taxon>
        <taxon>Spermatophyta</taxon>
        <taxon>Magnoliopsida</taxon>
        <taxon>eudicotyledons</taxon>
        <taxon>Gunneridae</taxon>
        <taxon>Pentapetalae</taxon>
        <taxon>asterids</taxon>
        <taxon>campanulids</taxon>
        <taxon>Asterales</taxon>
        <taxon>Asteraceae</taxon>
        <taxon>Cichorioideae</taxon>
        <taxon>Cichorieae</taxon>
        <taxon>Cichoriinae</taxon>
        <taxon>Cichorium</taxon>
    </lineage>
</organism>
<accession>A0ACB9GXV1</accession>
<evidence type="ECO:0000313" key="1">
    <source>
        <dbReference type="EMBL" id="KAI3788424.1"/>
    </source>
</evidence>
<dbReference type="Proteomes" id="UP001055811">
    <property type="component" value="Linkage Group LG01"/>
</dbReference>
<evidence type="ECO:0000313" key="2">
    <source>
        <dbReference type="Proteomes" id="UP001055811"/>
    </source>
</evidence>
<proteinExistence type="predicted"/>
<sequence>MSMWDGGRWEFKIGDLIHGDSVEGRIFYGNSPCELIEQFTESIGRPPVLPDWIISGAIVGMQGGTNSVRHVWEELVAYDVPISAFWLQDWVGERKTVIGSQLWWNWEVDETRYQGWKQLIQDLSARHIKVMTYCNPCIAPNGEAYMVPNTAFDVGMSDLTHPHTASWFKEILQEMVDDGVRGWMADFGEGLPVDACIYSGEDPISAHNRYPELWAQINREFTEEWKSTLVGKEKEDPSESLVFFMRAGFTNSPKWATLFWEGDQMVSWQANDGIKSAVVGLLSSGLCGTLSHFARFAKVYKAWKFYRVQLVKEASQKGLPVCRHLFLHYPNDDHVHSLTYEQFLVGEEILVVPTLDKHRENVKAYFPVGESCAWKHIWTGDVYDLQGSEALIEAPIGYPANFVKIGSVVGENFLRNLREYDVL</sequence>
<reference evidence="1 2" key="2">
    <citation type="journal article" date="2022" name="Mol. Ecol. Resour.">
        <title>The genomes of chicory, endive, great burdock and yacon provide insights into Asteraceae paleo-polyploidization history and plant inulin production.</title>
        <authorList>
            <person name="Fan W."/>
            <person name="Wang S."/>
            <person name="Wang H."/>
            <person name="Wang A."/>
            <person name="Jiang F."/>
            <person name="Liu H."/>
            <person name="Zhao H."/>
            <person name="Xu D."/>
            <person name="Zhang Y."/>
        </authorList>
    </citation>
    <scope>NUCLEOTIDE SEQUENCE [LARGE SCALE GENOMIC DNA]</scope>
    <source>
        <strain evidence="2">cv. Punajuju</strain>
        <tissue evidence="1">Leaves</tissue>
    </source>
</reference>
<name>A0ACB9GXV1_CICIN</name>
<comment type="caution">
    <text evidence="1">The sequence shown here is derived from an EMBL/GenBank/DDBJ whole genome shotgun (WGS) entry which is preliminary data.</text>
</comment>
<gene>
    <name evidence="1" type="ORF">L2E82_01191</name>
</gene>
<dbReference type="EMBL" id="CM042009">
    <property type="protein sequence ID" value="KAI3788424.1"/>
    <property type="molecule type" value="Genomic_DNA"/>
</dbReference>